<dbReference type="Proteomes" id="UP000469125">
    <property type="component" value="Unassembled WGS sequence"/>
</dbReference>
<name>A0A6N8FLQ6_9BACI</name>
<dbReference type="AlphaFoldDB" id="A0A6N8FLQ6"/>
<reference evidence="1 2" key="1">
    <citation type="submission" date="2019-11" db="EMBL/GenBank/DDBJ databases">
        <authorList>
            <person name="Li X."/>
        </authorList>
    </citation>
    <scope>NUCLEOTIDE SEQUENCE [LARGE SCALE GENOMIC DNA]</scope>
    <source>
        <strain evidence="1 2">L9</strain>
    </source>
</reference>
<evidence type="ECO:0000313" key="1">
    <source>
        <dbReference type="EMBL" id="MUK88917.1"/>
    </source>
</evidence>
<dbReference type="RefSeq" id="WP_155668889.1">
    <property type="nucleotide sequence ID" value="NZ_WOCA01000007.1"/>
</dbReference>
<accession>A0A6N8FLQ6</accession>
<comment type="caution">
    <text evidence="1">The sequence shown here is derived from an EMBL/GenBank/DDBJ whole genome shotgun (WGS) entry which is preliminary data.</text>
</comment>
<sequence length="50" mass="5924">MIDEIKRKINEMEQKVNSNLNRTSSRKSIDIPSIETLQQRINNLINQIKK</sequence>
<proteinExistence type="predicted"/>
<organism evidence="1 2">
    <name type="scientific">Ornithinibacillus caprae</name>
    <dbReference type="NCBI Taxonomy" id="2678566"/>
    <lineage>
        <taxon>Bacteria</taxon>
        <taxon>Bacillati</taxon>
        <taxon>Bacillota</taxon>
        <taxon>Bacilli</taxon>
        <taxon>Bacillales</taxon>
        <taxon>Bacillaceae</taxon>
        <taxon>Ornithinibacillus</taxon>
    </lineage>
</organism>
<protein>
    <submittedName>
        <fullName evidence="1">Uncharacterized protein</fullName>
    </submittedName>
</protein>
<gene>
    <name evidence="1" type="ORF">GMD78_10980</name>
</gene>
<keyword evidence="2" id="KW-1185">Reference proteome</keyword>
<evidence type="ECO:0000313" key="2">
    <source>
        <dbReference type="Proteomes" id="UP000469125"/>
    </source>
</evidence>
<dbReference type="EMBL" id="WOCA01000007">
    <property type="protein sequence ID" value="MUK88917.1"/>
    <property type="molecule type" value="Genomic_DNA"/>
</dbReference>